<dbReference type="Gene3D" id="2.60.120.260">
    <property type="entry name" value="Galactose-binding domain-like"/>
    <property type="match status" value="1"/>
</dbReference>
<evidence type="ECO:0000256" key="4">
    <source>
        <dbReference type="ARBA" id="ARBA00022989"/>
    </source>
</evidence>
<dbReference type="InterPro" id="IPR000383">
    <property type="entry name" value="Xaa-Pro-like_dom"/>
</dbReference>
<evidence type="ECO:0000313" key="10">
    <source>
        <dbReference type="Proteomes" id="UP000053095"/>
    </source>
</evidence>
<dbReference type="Gene3D" id="3.40.50.720">
    <property type="entry name" value="NAD(P)-binding Rossmann-like Domain"/>
    <property type="match status" value="1"/>
</dbReference>
<dbReference type="GO" id="GO:0008239">
    <property type="term" value="F:dipeptidyl-peptidase activity"/>
    <property type="evidence" value="ECO:0007669"/>
    <property type="project" value="InterPro"/>
</dbReference>
<evidence type="ECO:0000256" key="7">
    <source>
        <dbReference type="SAM" id="Phobius"/>
    </source>
</evidence>
<dbReference type="SUPFAM" id="SSF50129">
    <property type="entry name" value="GroES-like"/>
    <property type="match status" value="1"/>
</dbReference>
<dbReference type="FunFam" id="1.20.1250.20:FF:000011">
    <property type="entry name" value="MFS multidrug transporter, putative"/>
    <property type="match status" value="1"/>
</dbReference>
<dbReference type="Pfam" id="PF07690">
    <property type="entry name" value="MFS_1"/>
    <property type="match status" value="1"/>
</dbReference>
<dbReference type="Pfam" id="PF02129">
    <property type="entry name" value="Peptidase_S15"/>
    <property type="match status" value="1"/>
</dbReference>
<dbReference type="SUPFAM" id="SSF53474">
    <property type="entry name" value="alpha/beta-Hydrolases"/>
    <property type="match status" value="1"/>
</dbReference>
<feature type="transmembrane region" description="Helical" evidence="7">
    <location>
        <begin position="531"/>
        <end position="551"/>
    </location>
</feature>
<comment type="subcellular location">
    <subcellularLocation>
        <location evidence="1">Membrane</location>
        <topology evidence="1">Multi-pass membrane protein</topology>
    </subcellularLocation>
</comment>
<dbReference type="Pfam" id="PF08240">
    <property type="entry name" value="ADH_N"/>
    <property type="match status" value="1"/>
</dbReference>
<dbReference type="InterPro" id="IPR011701">
    <property type="entry name" value="MFS"/>
</dbReference>
<feature type="compositionally biased region" description="Polar residues" evidence="6">
    <location>
        <begin position="1342"/>
        <end position="1353"/>
    </location>
</feature>
<evidence type="ECO:0000256" key="3">
    <source>
        <dbReference type="ARBA" id="ARBA00022801"/>
    </source>
</evidence>
<protein>
    <recommendedName>
        <fullName evidence="8">Major facilitator superfamily (MFS) profile domain-containing protein</fullName>
    </recommendedName>
</protein>
<dbReference type="PANTHER" id="PTHR23502:SF33">
    <property type="entry name" value="MAJOR FACILITATOR SUPERFAMILY (MFS) PROFILE DOMAIN-CONTAINING PROTEIN-RELATED"/>
    <property type="match status" value="1"/>
</dbReference>
<dbReference type="SMART" id="SM00939">
    <property type="entry name" value="PepX_C"/>
    <property type="match status" value="1"/>
</dbReference>
<dbReference type="Pfam" id="PF08530">
    <property type="entry name" value="PepX_C"/>
    <property type="match status" value="1"/>
</dbReference>
<dbReference type="InterPro" id="IPR011032">
    <property type="entry name" value="GroES-like_sf"/>
</dbReference>
<dbReference type="CDD" id="cd05188">
    <property type="entry name" value="MDR"/>
    <property type="match status" value="1"/>
</dbReference>
<feature type="transmembrane region" description="Helical" evidence="7">
    <location>
        <begin position="557"/>
        <end position="586"/>
    </location>
</feature>
<dbReference type="InterPro" id="IPR029058">
    <property type="entry name" value="AB_hydrolase_fold"/>
</dbReference>
<dbReference type="GO" id="GO:0016020">
    <property type="term" value="C:membrane"/>
    <property type="evidence" value="ECO:0007669"/>
    <property type="project" value="UniProtKB-SubCell"/>
</dbReference>
<feature type="transmembrane region" description="Helical" evidence="7">
    <location>
        <begin position="494"/>
        <end position="519"/>
    </location>
</feature>
<organism evidence="9 10">
    <name type="scientific">Talaromyces pinophilus</name>
    <name type="common">Penicillium pinophilum</name>
    <dbReference type="NCBI Taxonomy" id="128442"/>
    <lineage>
        <taxon>Eukaryota</taxon>
        <taxon>Fungi</taxon>
        <taxon>Dikarya</taxon>
        <taxon>Ascomycota</taxon>
        <taxon>Pezizomycotina</taxon>
        <taxon>Eurotiomycetes</taxon>
        <taxon>Eurotiomycetidae</taxon>
        <taxon>Eurotiales</taxon>
        <taxon>Trichocomaceae</taxon>
        <taxon>Talaromyces</taxon>
        <taxon>Talaromyces sect. Talaromyces</taxon>
    </lineage>
</organism>
<feature type="domain" description="Major facilitator superfamily (MFS) profile" evidence="8">
    <location>
        <begin position="401"/>
        <end position="835"/>
    </location>
</feature>
<dbReference type="InterPro" id="IPR036291">
    <property type="entry name" value="NAD(P)-bd_dom_sf"/>
</dbReference>
<proteinExistence type="predicted"/>
<evidence type="ECO:0000256" key="5">
    <source>
        <dbReference type="ARBA" id="ARBA00023136"/>
    </source>
</evidence>
<evidence type="ECO:0000256" key="1">
    <source>
        <dbReference type="ARBA" id="ARBA00004141"/>
    </source>
</evidence>
<keyword evidence="3" id="KW-0378">Hydrolase</keyword>
<keyword evidence="5 7" id="KW-0472">Membrane</keyword>
<dbReference type="InterPro" id="IPR008979">
    <property type="entry name" value="Galactose-bd-like_sf"/>
</dbReference>
<feature type="transmembrane region" description="Helical" evidence="7">
    <location>
        <begin position="675"/>
        <end position="695"/>
    </location>
</feature>
<dbReference type="EMBL" id="DF933856">
    <property type="protein sequence ID" value="GAM44106.1"/>
    <property type="molecule type" value="Genomic_DNA"/>
</dbReference>
<dbReference type="CDD" id="cd17323">
    <property type="entry name" value="MFS_Tpo1_MDR_like"/>
    <property type="match status" value="1"/>
</dbReference>
<dbReference type="Gene3D" id="3.40.50.1820">
    <property type="entry name" value="alpha/beta hydrolase"/>
    <property type="match status" value="1"/>
</dbReference>
<dbReference type="Proteomes" id="UP000053095">
    <property type="component" value="Unassembled WGS sequence"/>
</dbReference>
<dbReference type="InterPro" id="IPR013736">
    <property type="entry name" value="Xaa-Pro_dipept_C"/>
</dbReference>
<dbReference type="SUPFAM" id="SSF103473">
    <property type="entry name" value="MFS general substrate transporter"/>
    <property type="match status" value="1"/>
</dbReference>
<reference evidence="10" key="1">
    <citation type="journal article" date="2015" name="Genome Announc.">
        <title>Draft genome sequence of Talaromyces cellulolyticus strain Y-94, a source of lignocellulosic biomass-degrading enzymes.</title>
        <authorList>
            <person name="Fujii T."/>
            <person name="Koike H."/>
            <person name="Sawayama S."/>
            <person name="Yano S."/>
            <person name="Inoue H."/>
        </authorList>
    </citation>
    <scope>NUCLEOTIDE SEQUENCE [LARGE SCALE GENOMIC DNA]</scope>
    <source>
        <strain evidence="10">Y-94</strain>
    </source>
</reference>
<feature type="transmembrane region" description="Helical" evidence="7">
    <location>
        <begin position="630"/>
        <end position="655"/>
    </location>
</feature>
<dbReference type="InterPro" id="IPR013154">
    <property type="entry name" value="ADH-like_N"/>
</dbReference>
<feature type="transmembrane region" description="Helical" evidence="7">
    <location>
        <begin position="409"/>
        <end position="429"/>
    </location>
</feature>
<feature type="transmembrane region" description="Helical" evidence="7">
    <location>
        <begin position="809"/>
        <end position="829"/>
    </location>
</feature>
<evidence type="ECO:0000259" key="8">
    <source>
        <dbReference type="PROSITE" id="PS50850"/>
    </source>
</evidence>
<accession>A0A6V8HQM7</accession>
<keyword evidence="4 7" id="KW-1133">Transmembrane helix</keyword>
<dbReference type="SUPFAM" id="SSF49785">
    <property type="entry name" value="Galactose-binding domain-like"/>
    <property type="match status" value="1"/>
</dbReference>
<dbReference type="InterPro" id="IPR020846">
    <property type="entry name" value="MFS_dom"/>
</dbReference>
<dbReference type="SUPFAM" id="SSF51735">
    <property type="entry name" value="NAD(P)-binding Rossmann-fold domains"/>
    <property type="match status" value="1"/>
</dbReference>
<dbReference type="InterPro" id="IPR005674">
    <property type="entry name" value="CocE/Ser_esterase"/>
</dbReference>
<dbReference type="Gene3D" id="1.20.1250.20">
    <property type="entry name" value="MFS general substrate transporter like domains"/>
    <property type="match status" value="1"/>
</dbReference>
<dbReference type="NCBIfam" id="TIGR00976">
    <property type="entry name" value="CocE_NonD"/>
    <property type="match status" value="1"/>
</dbReference>
<comment type="caution">
    <text evidence="9">The sequence shown here is derived from an EMBL/GenBank/DDBJ whole genome shotgun (WGS) entry which is preliminary data.</text>
</comment>
<feature type="region of interest" description="Disordered" evidence="6">
    <location>
        <begin position="1337"/>
        <end position="1363"/>
    </location>
</feature>
<sequence>MASQIPSQHRALVVTKVGADLEIQTLPTPQAAIGTAVCRVLQAGVLSYHGEIYSGQRPYPLPTPLVGGYSAVGRIAAVGEDATSLTPGQLVWIDCVIRGRDDPNSTYLLGIHEGMDERSKKLSHNAWHDGAFAEFMKVPLENCIPLDEARLCKELGYTAKDLVYLSHLLVAFGGLRDIKVEPGETVIVSPATANFGGAGVHVVAAMGCRVIAMGRNEKELARIKDLVKAGLPSAAIETVKITNDENKDTAALKAFGTIDAVLDLSPPFAGESTHIKSAMNALRHDGRISAMGFIAHPIVGWQFVNKSLMLKGKLMYERDDILLFVKMLERGLFPRGSDFVQTMEFGLHDWKKAFDTAAEYTDAKDESKSKDLSGEVYPESDIEKGLVGWESQDDPENPRNFSRSQKIRSMTLIAAITFLSAPGVSYMNAEFNNSSSILASLAVSIFVLGFAAGPLVISPLSEIYGRQIILNICNSLLTLWQIGCALAPNIGSLIAFRFLAGVGGSACLSIGGGIIADLFTTQQRGLAASAYTFGALFGPIIGPMIGGFIAQRAGWRWTYWVSLCAAGVVTVGNIFLSAETSPVILLRRKTNRLRKELNRPELKSVLDVKAAADESSISVLRRGLIRPLRMLFTTPILLFLSIYVAFVFGLLYLLFTTLTSLYIDTYHWQPELCGLAYLGLGLGCMTGIITVAKTSDAAIIRLSKANNGVYEPEMRLASCVMFALFVPSSFFWYGWSADYAVHWIVPILGLIPFGFGLMGIIIPIQTYFIDVGGPFAASALSGLTAFRSLFGGLLPLAGPKMYEALGLGWGNSLLGFLSLGLIPVPLIIYKYGGAIHGITLKADVFRPKDGKPAPVIMTLGPYGKGVHYKDGYAPQWEWLIKTHPDILPGSTRSLMTWETVDPETWVPWGYVCIRVDSRGAGRSPGYLDIFSPRETQDYYEAIEWAGVQPWSNGKVGLNGISYYAINQWLVASLQPPHLAAMIPWEGAADAYRDWSRHGGILSNVFTEMWYNRQVVSIQHGNPDAIIDPWLNDRASGPPSSLLDKEHLERNRSDPVADALHHPLDDAFYRQRSPDFSKITVPFLSAANWAGFGLHERGNFEAFTQAASKQKWLECHPGRHEEWFYLKEGIDIQKLFLDYFLKGVDNGWDKKPQVLLRLRRPFSDEFEVRNEATWPLPNTQWTPIYFLASDKLLSWSTPETESSVSFSALQDSVTFTSAPLEHATELTGPLVAKIYASSRTTDMDLFITVQAFSPDGREVEFQGTVDPHTPLAQGWLRASHRKLDPARTLPYRPYHSHDEIQPLEPNQVYELDIEIWPTNILLPAGYRLAIQVGGKDFERTDSSNDGNEAWTSRGSGPWLHTHPEDRPKEIFGGITTIYGGGSRASYVLLPVIDSR</sequence>
<feature type="transmembrane region" description="Helical" evidence="7">
    <location>
        <begin position="741"/>
        <end position="763"/>
    </location>
</feature>
<dbReference type="Gene3D" id="1.10.3020.20">
    <property type="match status" value="1"/>
</dbReference>
<dbReference type="PROSITE" id="PS50850">
    <property type="entry name" value="MFS"/>
    <property type="match status" value="1"/>
</dbReference>
<name>A0A6V8HQM7_TALPI</name>
<evidence type="ECO:0000313" key="9">
    <source>
        <dbReference type="EMBL" id="GAM44106.1"/>
    </source>
</evidence>
<evidence type="ECO:0000256" key="2">
    <source>
        <dbReference type="ARBA" id="ARBA00022692"/>
    </source>
</evidence>
<dbReference type="Gene3D" id="3.90.180.10">
    <property type="entry name" value="Medium-chain alcohol dehydrogenases, catalytic domain"/>
    <property type="match status" value="1"/>
</dbReference>
<dbReference type="InterPro" id="IPR036259">
    <property type="entry name" value="MFS_trans_sf"/>
</dbReference>
<dbReference type="PANTHER" id="PTHR23502">
    <property type="entry name" value="MAJOR FACILITATOR SUPERFAMILY"/>
    <property type="match status" value="1"/>
</dbReference>
<evidence type="ECO:0000256" key="6">
    <source>
        <dbReference type="SAM" id="MobiDB-lite"/>
    </source>
</evidence>
<keyword evidence="2 7" id="KW-0812">Transmembrane</keyword>
<gene>
    <name evidence="9" type="ORF">TCE0_060f19463</name>
</gene>
<feature type="transmembrane region" description="Helical" evidence="7">
    <location>
        <begin position="716"/>
        <end position="735"/>
    </location>
</feature>
<feature type="transmembrane region" description="Helical" evidence="7">
    <location>
        <begin position="435"/>
        <end position="456"/>
    </location>
</feature>
<keyword evidence="10" id="KW-1185">Reference proteome</keyword>
<dbReference type="GO" id="GO:0022857">
    <property type="term" value="F:transmembrane transporter activity"/>
    <property type="evidence" value="ECO:0007669"/>
    <property type="project" value="InterPro"/>
</dbReference>